<dbReference type="InterPro" id="IPR051044">
    <property type="entry name" value="MAG_DAG_Lipase"/>
</dbReference>
<dbReference type="PRINTS" id="PR00111">
    <property type="entry name" value="ABHYDROLASE"/>
</dbReference>
<dbReference type="GO" id="GO:0016787">
    <property type="term" value="F:hydrolase activity"/>
    <property type="evidence" value="ECO:0007669"/>
    <property type="project" value="UniProtKB-KW"/>
</dbReference>
<evidence type="ECO:0000313" key="3">
    <source>
        <dbReference type="Proteomes" id="UP001519288"/>
    </source>
</evidence>
<evidence type="ECO:0000259" key="1">
    <source>
        <dbReference type="Pfam" id="PF12146"/>
    </source>
</evidence>
<dbReference type="Gene3D" id="3.40.50.1820">
    <property type="entry name" value="alpha/beta hydrolase"/>
    <property type="match status" value="1"/>
</dbReference>
<reference evidence="2 3" key="1">
    <citation type="submission" date="2021-03" db="EMBL/GenBank/DDBJ databases">
        <title>Genomic Encyclopedia of Type Strains, Phase IV (KMG-IV): sequencing the most valuable type-strain genomes for metagenomic binning, comparative biology and taxonomic classification.</title>
        <authorList>
            <person name="Goeker M."/>
        </authorList>
    </citation>
    <scope>NUCLEOTIDE SEQUENCE [LARGE SCALE GENOMIC DNA]</scope>
    <source>
        <strain evidence="2 3">DSM 26806</strain>
    </source>
</reference>
<protein>
    <submittedName>
        <fullName evidence="2">Alpha-beta hydrolase superfamily lysophospholipase</fullName>
    </submittedName>
</protein>
<dbReference type="InterPro" id="IPR000073">
    <property type="entry name" value="AB_hydrolase_1"/>
</dbReference>
<keyword evidence="3" id="KW-1185">Reference proteome</keyword>
<dbReference type="Pfam" id="PF12146">
    <property type="entry name" value="Hydrolase_4"/>
    <property type="match status" value="1"/>
</dbReference>
<dbReference type="EMBL" id="JAGGLD010000008">
    <property type="protein sequence ID" value="MBP2002400.1"/>
    <property type="molecule type" value="Genomic_DNA"/>
</dbReference>
<dbReference type="InterPro" id="IPR022742">
    <property type="entry name" value="Hydrolase_4"/>
</dbReference>
<dbReference type="SUPFAM" id="SSF53474">
    <property type="entry name" value="alpha/beta-Hydrolases"/>
    <property type="match status" value="1"/>
</dbReference>
<accession>A0ABS4JL13</accession>
<comment type="caution">
    <text evidence="2">The sequence shown here is derived from an EMBL/GenBank/DDBJ whole genome shotgun (WGS) entry which is preliminary data.</text>
</comment>
<gene>
    <name evidence="2" type="ORF">J2Z69_003473</name>
</gene>
<sequence length="290" mass="33349">MMHCETFYWYSKDGTKISACSWTTDKQPVRAVIGIVHGLGEHRGCYEHVAAYFTSYGYAVMAFDQRGHGETEGKKMYTPSYEELLENVDILIKEMDTRYPDAPALLYSHSMGGNITLNYLIRYRPKVIGAIVASPWLKLMWRPPSLAMLWGIAREQLQPNYRYPGMNQRATSDPVMLQRYTQDPLRYGMITPTLFSCVHRAGRIALTQAHKLRTPILLMHGEADLITSAKASAKFADRADARYCTFHSWAGFRHELHTEKGRDQVMARTVAWMEEQLDQSSNQRDKRLEQ</sequence>
<organism evidence="2 3">
    <name type="scientific">Paenibacillus shirakamiensis</name>
    <dbReference type="NCBI Taxonomy" id="1265935"/>
    <lineage>
        <taxon>Bacteria</taxon>
        <taxon>Bacillati</taxon>
        <taxon>Bacillota</taxon>
        <taxon>Bacilli</taxon>
        <taxon>Bacillales</taxon>
        <taxon>Paenibacillaceae</taxon>
        <taxon>Paenibacillus</taxon>
    </lineage>
</organism>
<proteinExistence type="predicted"/>
<evidence type="ECO:0000313" key="2">
    <source>
        <dbReference type="EMBL" id="MBP2002400.1"/>
    </source>
</evidence>
<keyword evidence="2" id="KW-0378">Hydrolase</keyword>
<dbReference type="InterPro" id="IPR029058">
    <property type="entry name" value="AB_hydrolase_fold"/>
</dbReference>
<dbReference type="Proteomes" id="UP001519288">
    <property type="component" value="Unassembled WGS sequence"/>
</dbReference>
<dbReference type="PANTHER" id="PTHR11614">
    <property type="entry name" value="PHOSPHOLIPASE-RELATED"/>
    <property type="match status" value="1"/>
</dbReference>
<feature type="domain" description="Serine aminopeptidase S33" evidence="1">
    <location>
        <begin position="28"/>
        <end position="260"/>
    </location>
</feature>
<name>A0ABS4JL13_9BACL</name>